<dbReference type="Proteomes" id="UP000078561">
    <property type="component" value="Unassembled WGS sequence"/>
</dbReference>
<feature type="compositionally biased region" description="Low complexity" evidence="4">
    <location>
        <begin position="96"/>
        <end position="107"/>
    </location>
</feature>
<feature type="compositionally biased region" description="Polar residues" evidence="4">
    <location>
        <begin position="308"/>
        <end position="331"/>
    </location>
</feature>
<dbReference type="PANTHER" id="PTHR12752">
    <property type="entry name" value="PHOSPHOINOSITOL 3-PHOSPHATE-BINDING PROTEIN"/>
    <property type="match status" value="1"/>
</dbReference>
<dbReference type="AlphaFoldDB" id="A0A163KGJ7"/>
<dbReference type="Pfam" id="PF00018">
    <property type="entry name" value="SH3_1"/>
    <property type="match status" value="1"/>
</dbReference>
<evidence type="ECO:0000259" key="6">
    <source>
        <dbReference type="PROSITE" id="PS50003"/>
    </source>
</evidence>
<dbReference type="Gene3D" id="1.10.418.10">
    <property type="entry name" value="Calponin-like domain"/>
    <property type="match status" value="1"/>
</dbReference>
<feature type="compositionally biased region" description="Polar residues" evidence="4">
    <location>
        <begin position="227"/>
        <end position="246"/>
    </location>
</feature>
<accession>A0A163KGJ7</accession>
<gene>
    <name evidence="9" type="primary">ABSGL_13787.1 scaffold 14339</name>
</gene>
<sequence>MPEMPEQVFAIHDFEREHEDEISFLAGEPILVLEKDEKYNDGWWQVGLFPMNYTSPTKPTTHMASSLTQQQENLPNQQHHTTNDHDITDSMVQNRTTTPSSLMSSTTIDNTPPSPSPPKETAAVPSHDPSPEFWDVPQVCAWLESVGLENAVDSFVEQEITGDVLLDLNMDTLKELGISAYGRRYKIMAAISKLRAATNTTQDQSKPEDDVNQNLINYESGPAPKVSISSEYTTPSSAGLHQQQHYVPSITRSISSSTGGSSSNGGIDTYQSSYRHPRSTLSSPVDADSLYQFPRKAPPPPSSTTSSDNHYNSSHRPMSNNSLGTSINNSDTISRSNTYNTTSSSAGTVKSCDYSTRSAFKSQQRPATDSNHPSASLSTPIRSSNLHTSGPDSLQQEMAARINHPADQKLSMASIDSAIQRISTDEFQAPEHEGWLHKQGDKYKTWNKRWFVLKGTNLFYFKSPKDVRMKGIINLRGYRVIVDDTIHSNKYCFKAQHEHERTFFFYTDTMDSMKVWLQALMKATIMRDFTATVPLDVAQRMRPRPPSVIMYKPPPPTTNEPMQRVEEEEESHADTPSTDHPPSSTMHTPAISHNDTVSDDDDDDDDDDAHADSDEDNIDPYQTAQRHNQLHLDYLTKTGNDDDDAAAAQRPSNVEYVAWINQYLPQGKKVVDLSSAFRNGDTLIVLLETLSSKTVRRNPDQKGGSVSMKVLDNIVAAFKFMGREGVVVDGRYTIKDIFGGHEDKIVEMVDAIKLWAQTNGYIDATALSPAPRNHLLPEADHNDFSKSFYEDTMYHMAADSTQYHPQHVT</sequence>
<dbReference type="InterPro" id="IPR011993">
    <property type="entry name" value="PH-like_dom_sf"/>
</dbReference>
<dbReference type="EMBL" id="LT554888">
    <property type="protein sequence ID" value="SAM08125.1"/>
    <property type="molecule type" value="Genomic_DNA"/>
</dbReference>
<dbReference type="Pfam" id="PF00307">
    <property type="entry name" value="CH"/>
    <property type="match status" value="1"/>
</dbReference>
<name>A0A163KGJ7_ABSGL</name>
<feature type="region of interest" description="Disordered" evidence="4">
    <location>
        <begin position="57"/>
        <end position="130"/>
    </location>
</feature>
<evidence type="ECO:0000256" key="2">
    <source>
        <dbReference type="ARBA" id="ARBA00022658"/>
    </source>
</evidence>
<dbReference type="PANTHER" id="PTHR12752:SF9">
    <property type="entry name" value="KRAMER, ISOFORM I"/>
    <property type="match status" value="1"/>
</dbReference>
<proteinExistence type="predicted"/>
<dbReference type="GO" id="GO:0005085">
    <property type="term" value="F:guanyl-nucleotide exchange factor activity"/>
    <property type="evidence" value="ECO:0007669"/>
    <property type="project" value="UniProtKB-KW"/>
</dbReference>
<feature type="compositionally biased region" description="Polar residues" evidence="4">
    <location>
        <begin position="57"/>
        <end position="80"/>
    </location>
</feature>
<dbReference type="Gene3D" id="2.30.30.40">
    <property type="entry name" value="SH3 Domains"/>
    <property type="match status" value="1"/>
</dbReference>
<dbReference type="SMART" id="SM00233">
    <property type="entry name" value="PH"/>
    <property type="match status" value="1"/>
</dbReference>
<keyword evidence="1 3" id="KW-0728">SH3 domain</keyword>
<reference evidence="9" key="1">
    <citation type="submission" date="2016-04" db="EMBL/GenBank/DDBJ databases">
        <authorList>
            <person name="Evans L.H."/>
            <person name="Alamgir A."/>
            <person name="Owens N."/>
            <person name="Weber N.D."/>
            <person name="Virtaneva K."/>
            <person name="Barbian K."/>
            <person name="Babar A."/>
            <person name="Rosenke K."/>
        </authorList>
    </citation>
    <scope>NUCLEOTIDE SEQUENCE [LARGE SCALE GENOMIC DNA]</scope>
    <source>
        <strain evidence="9">CBS 101.48</strain>
    </source>
</reference>
<keyword evidence="10" id="KW-1185">Reference proteome</keyword>
<dbReference type="InParanoid" id="A0A163KGJ7"/>
<dbReference type="SUPFAM" id="SSF47576">
    <property type="entry name" value="Calponin-homology domain, CH-domain"/>
    <property type="match status" value="1"/>
</dbReference>
<dbReference type="OrthoDB" id="73680at2759"/>
<organism evidence="9">
    <name type="scientific">Absidia glauca</name>
    <name type="common">Pin mould</name>
    <dbReference type="NCBI Taxonomy" id="4829"/>
    <lineage>
        <taxon>Eukaryota</taxon>
        <taxon>Fungi</taxon>
        <taxon>Fungi incertae sedis</taxon>
        <taxon>Mucoromycota</taxon>
        <taxon>Mucoromycotina</taxon>
        <taxon>Mucoromycetes</taxon>
        <taxon>Mucorales</taxon>
        <taxon>Cunninghamellaceae</taxon>
        <taxon>Absidia</taxon>
    </lineage>
</organism>
<dbReference type="PROSITE" id="PS50021">
    <property type="entry name" value="CH"/>
    <property type="match status" value="1"/>
</dbReference>
<dbReference type="STRING" id="4829.A0A163KGJ7"/>
<evidence type="ECO:0000256" key="4">
    <source>
        <dbReference type="SAM" id="MobiDB-lite"/>
    </source>
</evidence>
<evidence type="ECO:0000259" key="8">
    <source>
        <dbReference type="PROSITE" id="PS50105"/>
    </source>
</evidence>
<evidence type="ECO:0000259" key="5">
    <source>
        <dbReference type="PROSITE" id="PS50002"/>
    </source>
</evidence>
<dbReference type="FunCoup" id="A0A163KGJ7">
    <property type="interactions" value="89"/>
</dbReference>
<dbReference type="Pfam" id="PF00169">
    <property type="entry name" value="PH"/>
    <property type="match status" value="1"/>
</dbReference>
<feature type="region of interest" description="Disordered" evidence="4">
    <location>
        <begin position="197"/>
        <end position="392"/>
    </location>
</feature>
<dbReference type="PROSITE" id="PS50003">
    <property type="entry name" value="PH_DOMAIN"/>
    <property type="match status" value="1"/>
</dbReference>
<dbReference type="InterPro" id="IPR001452">
    <property type="entry name" value="SH3_domain"/>
</dbReference>
<feature type="compositionally biased region" description="Polar residues" evidence="4">
    <location>
        <begin position="574"/>
        <end position="594"/>
    </location>
</feature>
<feature type="domain" description="PH" evidence="6">
    <location>
        <begin position="429"/>
        <end position="525"/>
    </location>
</feature>
<dbReference type="InterPro" id="IPR036028">
    <property type="entry name" value="SH3-like_dom_sf"/>
</dbReference>
<evidence type="ECO:0000256" key="1">
    <source>
        <dbReference type="ARBA" id="ARBA00022443"/>
    </source>
</evidence>
<dbReference type="InterPro" id="IPR001660">
    <property type="entry name" value="SAM"/>
</dbReference>
<keyword evidence="2" id="KW-0344">Guanine-nucleotide releasing factor</keyword>
<dbReference type="SUPFAM" id="SSF50729">
    <property type="entry name" value="PH domain-like"/>
    <property type="match status" value="1"/>
</dbReference>
<feature type="region of interest" description="Disordered" evidence="4">
    <location>
        <begin position="544"/>
        <end position="622"/>
    </location>
</feature>
<dbReference type="InterPro" id="IPR001849">
    <property type="entry name" value="PH_domain"/>
</dbReference>
<dbReference type="SMART" id="SM00454">
    <property type="entry name" value="SAM"/>
    <property type="match status" value="1"/>
</dbReference>
<feature type="domain" description="SAM" evidence="8">
    <location>
        <begin position="134"/>
        <end position="197"/>
    </location>
</feature>
<dbReference type="OMA" id="FGDGWWE"/>
<dbReference type="Gene3D" id="1.10.150.50">
    <property type="entry name" value="Transcription Factor, Ets-1"/>
    <property type="match status" value="1"/>
</dbReference>
<dbReference type="InterPro" id="IPR036872">
    <property type="entry name" value="CH_dom_sf"/>
</dbReference>
<feature type="compositionally biased region" description="Polar residues" evidence="4">
    <location>
        <begin position="353"/>
        <end position="392"/>
    </location>
</feature>
<dbReference type="CDD" id="cd09535">
    <property type="entry name" value="SAM_BOI-like_fungal"/>
    <property type="match status" value="1"/>
</dbReference>
<dbReference type="FunFam" id="2.30.29.30:FF:000286">
    <property type="entry name" value="PH-protein kinase domain containing protein"/>
    <property type="match status" value="1"/>
</dbReference>
<evidence type="ECO:0000313" key="10">
    <source>
        <dbReference type="Proteomes" id="UP000078561"/>
    </source>
</evidence>
<dbReference type="PRINTS" id="PR00452">
    <property type="entry name" value="SH3DOMAIN"/>
</dbReference>
<dbReference type="InterPro" id="IPR013761">
    <property type="entry name" value="SAM/pointed_sf"/>
</dbReference>
<dbReference type="Gene3D" id="2.30.29.30">
    <property type="entry name" value="Pleckstrin-homology domain (PH domain)/Phosphotyrosine-binding domain (PTB)"/>
    <property type="match status" value="1"/>
</dbReference>
<evidence type="ECO:0000313" key="9">
    <source>
        <dbReference type="EMBL" id="SAM08125.1"/>
    </source>
</evidence>
<dbReference type="Pfam" id="PF07647">
    <property type="entry name" value="SAM_2"/>
    <property type="match status" value="1"/>
</dbReference>
<protein>
    <submittedName>
        <fullName evidence="9">Uncharacterized protein</fullName>
    </submittedName>
</protein>
<feature type="compositionally biased region" description="Low complexity" evidence="4">
    <location>
        <begin position="332"/>
        <end position="348"/>
    </location>
</feature>
<feature type="domain" description="Calponin-homology (CH)" evidence="7">
    <location>
        <begin position="650"/>
        <end position="757"/>
    </location>
</feature>
<evidence type="ECO:0000259" key="7">
    <source>
        <dbReference type="PROSITE" id="PS50021"/>
    </source>
</evidence>
<dbReference type="SUPFAM" id="SSF50044">
    <property type="entry name" value="SH3-domain"/>
    <property type="match status" value="1"/>
</dbReference>
<dbReference type="PROSITE" id="PS50105">
    <property type="entry name" value="SAM_DOMAIN"/>
    <property type="match status" value="1"/>
</dbReference>
<dbReference type="SUPFAM" id="SSF47769">
    <property type="entry name" value="SAM/Pointed domain"/>
    <property type="match status" value="1"/>
</dbReference>
<dbReference type="SMART" id="SM00326">
    <property type="entry name" value="SH3"/>
    <property type="match status" value="1"/>
</dbReference>
<feature type="domain" description="SH3" evidence="5">
    <location>
        <begin position="3"/>
        <end position="68"/>
    </location>
</feature>
<dbReference type="InterPro" id="IPR001715">
    <property type="entry name" value="CH_dom"/>
</dbReference>
<evidence type="ECO:0000256" key="3">
    <source>
        <dbReference type="PROSITE-ProRule" id="PRU00192"/>
    </source>
</evidence>
<feature type="compositionally biased region" description="Acidic residues" evidence="4">
    <location>
        <begin position="597"/>
        <end position="618"/>
    </location>
</feature>
<dbReference type="PROSITE" id="PS50002">
    <property type="entry name" value="SH3"/>
    <property type="match status" value="1"/>
</dbReference>
<feature type="compositionally biased region" description="Low complexity" evidence="4">
    <location>
        <begin position="249"/>
        <end position="269"/>
    </location>
</feature>
<dbReference type="CDD" id="cd00174">
    <property type="entry name" value="SH3"/>
    <property type="match status" value="1"/>
</dbReference>
<feature type="compositionally biased region" description="Polar residues" evidence="4">
    <location>
        <begin position="270"/>
        <end position="283"/>
    </location>
</feature>